<dbReference type="Proteomes" id="UP001596157">
    <property type="component" value="Unassembled WGS sequence"/>
</dbReference>
<dbReference type="InterPro" id="IPR009081">
    <property type="entry name" value="PP-bd_ACP"/>
</dbReference>
<dbReference type="InterPro" id="IPR045851">
    <property type="entry name" value="AMP-bd_C_sf"/>
</dbReference>
<dbReference type="NCBIfam" id="TIGR01733">
    <property type="entry name" value="AA-adenyl-dom"/>
    <property type="match status" value="2"/>
</dbReference>
<reference evidence="6" key="1">
    <citation type="journal article" date="2019" name="Int. J. Syst. Evol. Microbiol.">
        <title>The Global Catalogue of Microorganisms (GCM) 10K type strain sequencing project: providing services to taxonomists for standard genome sequencing and annotation.</title>
        <authorList>
            <consortium name="The Broad Institute Genomics Platform"/>
            <consortium name="The Broad Institute Genome Sequencing Center for Infectious Disease"/>
            <person name="Wu L."/>
            <person name="Ma J."/>
        </authorList>
    </citation>
    <scope>NUCLEOTIDE SEQUENCE [LARGE SCALE GENOMIC DNA]</scope>
    <source>
        <strain evidence="6">CCUG 59778</strain>
    </source>
</reference>
<keyword evidence="3" id="KW-0597">Phosphoprotein</keyword>
<dbReference type="Gene3D" id="1.10.1200.10">
    <property type="entry name" value="ACP-like"/>
    <property type="match status" value="2"/>
</dbReference>
<dbReference type="Gene3D" id="3.30.559.10">
    <property type="entry name" value="Chloramphenicol acetyltransferase-like domain"/>
    <property type="match status" value="2"/>
</dbReference>
<dbReference type="SUPFAM" id="SSF56801">
    <property type="entry name" value="Acetyl-CoA synthetase-like"/>
    <property type="match status" value="2"/>
</dbReference>
<dbReference type="InterPro" id="IPR025110">
    <property type="entry name" value="AMP-bd_C"/>
</dbReference>
<keyword evidence="6" id="KW-1185">Reference proteome</keyword>
<dbReference type="EMBL" id="JBHSKF010000006">
    <property type="protein sequence ID" value="MFC5288468.1"/>
    <property type="molecule type" value="Genomic_DNA"/>
</dbReference>
<gene>
    <name evidence="5" type="ORF">ACFPM7_15515</name>
</gene>
<dbReference type="SMART" id="SM00823">
    <property type="entry name" value="PKS_PP"/>
    <property type="match status" value="2"/>
</dbReference>
<dbReference type="Pfam" id="PF00501">
    <property type="entry name" value="AMP-binding"/>
    <property type="match status" value="2"/>
</dbReference>
<dbReference type="PANTHER" id="PTHR45527:SF1">
    <property type="entry name" value="FATTY ACID SYNTHASE"/>
    <property type="match status" value="1"/>
</dbReference>
<sequence>MVQLAAAVDPSTSASAIDAAIAVVVGRHEILRTRLLPASAASVPVQTVLDHVDHPVGEVASDTASLTDLAARERALAAASGQARFTRVEARAARTALLITAPATIADSASPRIVLGELNRVLAGADLPEPAIQYADYAAWHNDLLDDPDRATLRAQWSAATDSRALAAAADLLGDIPGERGDDTRLHGSRPLGAAVSDAVSGVARMAGVDASAVLVAAWTALCARLSADGAPACAVVVTGRRFEELRGAPGPFDREAPLTAPAPDTAFLDVVTTVAADITAAGERLDDLSPGWAAGSAIGFRCGDLGSPRESGPLSLLWEHADADLPLVVAVTWTPRGLLVEYAGDACRVDSDHAARTVDRYVELLRAAVMSPEQPVDALNLLLPGERPIMVGARPPGATEGSTALVAKFAAQVAATPGAIAVEHAGRTLTYAELDALADGMARAYRERGVSAGDRVVLRLARSPEFLACVLAAMKTGAVYVPVDLRQPWARVGFIAAETEAKVIVADDSAAPPTSPMPIIPARPVPGPAVLLREPEPDEPVYVMYTSGSTGVPAGVVVTHRGLANYLDWAVAEYGVADCDGALVASSVGFDLTVTGLLAPLAVGGKVVLVPEAEGVGGLASALRDAHGRYLLKITPSHLVALRALLSDEQVTRPLHTLVLGGEALHAELVEPLRGASPDLSIVNEYGPTEAVVGCVAHRVGPGTPSAGRIPIGTPIDGVLVVVLDPAGRPVPDGVVGELHLGGDCLAEGYLSRPELTAARFTPDRDRPGQRLYRTGDRVRRTRRGELEYLGRTDDQVKVRGHRVEPAEIELVLAAHPSIEAAVVTVRDEQIAAHLVPVDGGALPAPADLDAHCRAALPDYLIPTRFAAISELPVSANGKLDRAALRLAAAETAPYAAPRSDTEEILANAMAAVLGRERVGIDDNYFVIGGDSIRSVMVASRTAARGVEVSVADLHRHPTVRELAAVVAEGRAASEEPRTAPFELVSRQDRDLMPADVEDAFPLNLLQEGMIFHRAFAAKSAVYHAIASVRLKAPFDLDILRTVIHQLLHRHPMLRVSFDQTTFSTPLQLVHSTFPDPLSFEDLRGLAPDEQQDRVRGWVEQEKQRGFELDEHPLIRFMAQRLDDDTFQFTYGFHHEIVDGWSEALLVTELFGHYFSLVYGEPIELRQPTATMRDAVALEIDALGREENYRFWADYLDGANLMRLPRPDGRLGADDGAREIVRIAVPVGAELSDAVKSLAVANAVPLKSVLLAAHMAVMNHYNGQPDTLTYTVTNGRPEGADGSTAIGLFVNSLALRVRMDGGSWRDLIAQTLDSERASLPYRRLPMAELKRHQGNEPLAETLFFFTDYHVFHELDRWRRRGVDHVASELYGESTFPFCAIFRLNRETGELEIRLEYDGLQFSAALMDQLRDAYSLALREMVADPDAAYHTRSLLPAEERDRLLREWNPPASPEASGTVVDMIDRWCRETPSATALECGSESLTYGELALRAAECAAVLAARGAGPETAVGVIAGRDIPTVVAMLAVLRTGAAYVPLDPAWPGDRLNAVLVEAAPRVVVAPDEHADVLDGVDKLVLGPDARPVQGSAHDQRPPAVLSPQNAAYVLYTSGSTGTPKGVVVTHDALARSTAARSQWYPQDPERFLVVSAMTFDSSVAGLYWTLCAGGTVVLAPEGSQVEPRRLAALVERHRVTHTLAVPSLLTTLFDAADESTLDTLRVVIAAGEAVTAELVRQAREAVPRAEFVNEYGPTENTVWSTAWQAARDHAGDTVPIGRPVPGVRAYVLDAFLRPVPVGVAAELYLGGRALARGYLGNPALTASSFVPDPYADEPGARMYRTGDLVRHTAAGELEFLGRTDQQVKIRGFRVEPGDVEAALDAHPDVRRSVVVARPDSGGETVLVAYVIAREGAVTEPAELQRHVRGLLPKYMVPSTCVVLDTLPMTGTGKVDRASLPAPAARQVTASAPALGATEQTLAAIWCQALGIDTIGRDDDFFELGGESLRAMHVVTRTNKLFGVDLPVRALFDAPTIAGFAAAVERSLAAAPVA</sequence>
<keyword evidence="2" id="KW-0596">Phosphopantetheine</keyword>
<dbReference type="Pfam" id="PF00668">
    <property type="entry name" value="Condensation"/>
    <property type="match status" value="2"/>
</dbReference>
<comment type="caution">
    <text evidence="5">The sequence shown here is derived from an EMBL/GenBank/DDBJ whole genome shotgun (WGS) entry which is preliminary data.</text>
</comment>
<dbReference type="SUPFAM" id="SSF52777">
    <property type="entry name" value="CoA-dependent acyltransferases"/>
    <property type="match status" value="4"/>
</dbReference>
<dbReference type="PROSITE" id="PS00455">
    <property type="entry name" value="AMP_BINDING"/>
    <property type="match status" value="1"/>
</dbReference>
<evidence type="ECO:0000256" key="1">
    <source>
        <dbReference type="ARBA" id="ARBA00001957"/>
    </source>
</evidence>
<dbReference type="PANTHER" id="PTHR45527">
    <property type="entry name" value="NONRIBOSOMAL PEPTIDE SYNTHETASE"/>
    <property type="match status" value="1"/>
</dbReference>
<proteinExistence type="predicted"/>
<evidence type="ECO:0000256" key="2">
    <source>
        <dbReference type="ARBA" id="ARBA00022450"/>
    </source>
</evidence>
<dbReference type="InterPro" id="IPR042099">
    <property type="entry name" value="ANL_N_sf"/>
</dbReference>
<dbReference type="Gene3D" id="2.30.38.10">
    <property type="entry name" value="Luciferase, Domain 3"/>
    <property type="match status" value="1"/>
</dbReference>
<dbReference type="RefSeq" id="WP_378248315.1">
    <property type="nucleotide sequence ID" value="NZ_JBHSKF010000006.1"/>
</dbReference>
<dbReference type="NCBIfam" id="NF003417">
    <property type="entry name" value="PRK04813.1"/>
    <property type="match status" value="2"/>
</dbReference>
<feature type="domain" description="Carrier" evidence="4">
    <location>
        <begin position="898"/>
        <end position="972"/>
    </location>
</feature>
<dbReference type="InterPro" id="IPR036736">
    <property type="entry name" value="ACP-like_sf"/>
</dbReference>
<dbReference type="Gene3D" id="3.40.50.980">
    <property type="match status" value="2"/>
</dbReference>
<evidence type="ECO:0000256" key="3">
    <source>
        <dbReference type="ARBA" id="ARBA00022553"/>
    </source>
</evidence>
<name>A0ABW0EQ67_9PSEU</name>
<dbReference type="InterPro" id="IPR023213">
    <property type="entry name" value="CAT-like_dom_sf"/>
</dbReference>
<dbReference type="InterPro" id="IPR010071">
    <property type="entry name" value="AA_adenyl_dom"/>
</dbReference>
<comment type="cofactor">
    <cofactor evidence="1">
        <name>pantetheine 4'-phosphate</name>
        <dbReference type="ChEBI" id="CHEBI:47942"/>
    </cofactor>
</comment>
<dbReference type="InterPro" id="IPR000873">
    <property type="entry name" value="AMP-dep_synth/lig_dom"/>
</dbReference>
<dbReference type="Pfam" id="PF13193">
    <property type="entry name" value="AMP-binding_C"/>
    <property type="match status" value="2"/>
</dbReference>
<organism evidence="5 6">
    <name type="scientific">Actinokineospora guangxiensis</name>
    <dbReference type="NCBI Taxonomy" id="1490288"/>
    <lineage>
        <taxon>Bacteria</taxon>
        <taxon>Bacillati</taxon>
        <taxon>Actinomycetota</taxon>
        <taxon>Actinomycetes</taxon>
        <taxon>Pseudonocardiales</taxon>
        <taxon>Pseudonocardiaceae</taxon>
        <taxon>Actinokineospora</taxon>
    </lineage>
</organism>
<dbReference type="Pfam" id="PF00550">
    <property type="entry name" value="PP-binding"/>
    <property type="match status" value="2"/>
</dbReference>
<dbReference type="CDD" id="cd05930">
    <property type="entry name" value="A_NRPS"/>
    <property type="match status" value="2"/>
</dbReference>
<evidence type="ECO:0000313" key="6">
    <source>
        <dbReference type="Proteomes" id="UP001596157"/>
    </source>
</evidence>
<feature type="domain" description="Carrier" evidence="4">
    <location>
        <begin position="1963"/>
        <end position="2038"/>
    </location>
</feature>
<evidence type="ECO:0000313" key="5">
    <source>
        <dbReference type="EMBL" id="MFC5288468.1"/>
    </source>
</evidence>
<dbReference type="SUPFAM" id="SSF47336">
    <property type="entry name" value="ACP-like"/>
    <property type="match status" value="2"/>
</dbReference>
<dbReference type="PROSITE" id="PS50075">
    <property type="entry name" value="CARRIER"/>
    <property type="match status" value="2"/>
</dbReference>
<accession>A0ABW0EQ67</accession>
<dbReference type="Gene3D" id="3.40.50.12780">
    <property type="entry name" value="N-terminal domain of ligase-like"/>
    <property type="match status" value="1"/>
</dbReference>
<dbReference type="InterPro" id="IPR020806">
    <property type="entry name" value="PKS_PP-bd"/>
</dbReference>
<dbReference type="InterPro" id="IPR001242">
    <property type="entry name" value="Condensation_dom"/>
</dbReference>
<dbReference type="Gene3D" id="3.30.559.30">
    <property type="entry name" value="Nonribosomal peptide synthetase, condensation domain"/>
    <property type="match status" value="2"/>
</dbReference>
<protein>
    <submittedName>
        <fullName evidence="5">Amino acid adenylation domain-containing protein</fullName>
    </submittedName>
</protein>
<evidence type="ECO:0000259" key="4">
    <source>
        <dbReference type="PROSITE" id="PS50075"/>
    </source>
</evidence>
<dbReference type="InterPro" id="IPR020845">
    <property type="entry name" value="AMP-binding_CS"/>
</dbReference>
<dbReference type="Gene3D" id="3.30.300.30">
    <property type="match status" value="2"/>
</dbReference>